<evidence type="ECO:0000313" key="3">
    <source>
        <dbReference type="EMBL" id="QXJ25967.1"/>
    </source>
</evidence>
<evidence type="ECO:0000313" key="4">
    <source>
        <dbReference type="Proteomes" id="UP001049518"/>
    </source>
</evidence>
<name>A0ABX8R4I5_9ACTN</name>
<organism evidence="3 4">
    <name type="scientific">Actinomadura graeca</name>
    <dbReference type="NCBI Taxonomy" id="2750812"/>
    <lineage>
        <taxon>Bacteria</taxon>
        <taxon>Bacillati</taxon>
        <taxon>Actinomycetota</taxon>
        <taxon>Actinomycetes</taxon>
        <taxon>Streptosporangiales</taxon>
        <taxon>Thermomonosporaceae</taxon>
        <taxon>Actinomadura</taxon>
    </lineage>
</organism>
<accession>A0ABX8R4I5</accession>
<sequence length="62" mass="7276">MLQLSFTLVAALALLAAILIKVVVYLLTSEDLGLPRQSRSRRRRRTRRNSVRRGTSRNRRRR</sequence>
<dbReference type="EMBL" id="CP059572">
    <property type="protein sequence ID" value="QXJ25967.1"/>
    <property type="molecule type" value="Genomic_DNA"/>
</dbReference>
<keyword evidence="2" id="KW-0472">Membrane</keyword>
<dbReference type="Proteomes" id="UP001049518">
    <property type="component" value="Chromosome"/>
</dbReference>
<keyword evidence="2" id="KW-0812">Transmembrane</keyword>
<evidence type="ECO:0000256" key="2">
    <source>
        <dbReference type="SAM" id="Phobius"/>
    </source>
</evidence>
<feature type="transmembrane region" description="Helical" evidence="2">
    <location>
        <begin position="6"/>
        <end position="27"/>
    </location>
</feature>
<feature type="compositionally biased region" description="Basic residues" evidence="1">
    <location>
        <begin position="38"/>
        <end position="62"/>
    </location>
</feature>
<proteinExistence type="predicted"/>
<keyword evidence="2" id="KW-1133">Transmembrane helix</keyword>
<evidence type="ECO:0000256" key="1">
    <source>
        <dbReference type="SAM" id="MobiDB-lite"/>
    </source>
</evidence>
<feature type="region of interest" description="Disordered" evidence="1">
    <location>
        <begin position="34"/>
        <end position="62"/>
    </location>
</feature>
<keyword evidence="4" id="KW-1185">Reference proteome</keyword>
<reference evidence="3" key="1">
    <citation type="submission" date="2020-07" db="EMBL/GenBank/DDBJ databases">
        <authorList>
            <person name="Tarantini F.S."/>
            <person name="Hong K.W."/>
            <person name="Chan K.G."/>
        </authorList>
    </citation>
    <scope>NUCLEOTIDE SEQUENCE</scope>
    <source>
        <strain evidence="3">32-07</strain>
    </source>
</reference>
<dbReference type="RefSeq" id="WP_231332182.1">
    <property type="nucleotide sequence ID" value="NZ_CP059572.1"/>
</dbReference>
<gene>
    <name evidence="3" type="ORF">AGRA3207_007538</name>
</gene>
<protein>
    <submittedName>
        <fullName evidence="3">Uncharacterized protein</fullName>
    </submittedName>
</protein>